<evidence type="ECO:0000313" key="2">
    <source>
        <dbReference type="Proteomes" id="UP000307943"/>
    </source>
</evidence>
<reference evidence="1 2" key="1">
    <citation type="submission" date="2019-05" db="EMBL/GenBank/DDBJ databases">
        <title>We sequenced the genome of Paenibacillus hemerocallicola KCTC 33185 for further insight into its adaptation and study the phylogeny of Paenibacillus.</title>
        <authorList>
            <person name="Narsing Rao M.P."/>
        </authorList>
    </citation>
    <scope>NUCLEOTIDE SEQUENCE [LARGE SCALE GENOMIC DNA]</scope>
    <source>
        <strain evidence="1 2">KCTC 33185</strain>
    </source>
</reference>
<evidence type="ECO:0000313" key="1">
    <source>
        <dbReference type="EMBL" id="TNJ61896.1"/>
    </source>
</evidence>
<accession>A0A5C4SYY8</accession>
<sequence length="221" mass="26230">MSFEHDYEVFLKIHLHKYSGEKLRRLKEGHGHAEKLFLQHVWWPAIGHFEHLHPEYEVLDFKDGTRYLDFAYIRPPFQICFEIDGYGPHARDANRHQFADNLMRQNHLTIDGWKVIRFSYDDIQDKPRRCQQMLQQLMGRWFGDGQSPIQLNWKQKEIVRIALRSSVPVTPAEVSSRLGISDRYARDLLHQLVEMDVLLPASGTQRVRSYRLNNTAQPFYL</sequence>
<dbReference type="Proteomes" id="UP000307943">
    <property type="component" value="Unassembled WGS sequence"/>
</dbReference>
<dbReference type="OrthoDB" id="2677830at2"/>
<dbReference type="RefSeq" id="WP_139606614.1">
    <property type="nucleotide sequence ID" value="NZ_VDCQ01000070.1"/>
</dbReference>
<comment type="caution">
    <text evidence="1">The sequence shown here is derived from an EMBL/GenBank/DDBJ whole genome shotgun (WGS) entry which is preliminary data.</text>
</comment>
<dbReference type="AlphaFoldDB" id="A0A5C4SYY8"/>
<dbReference type="EMBL" id="VDCQ01000070">
    <property type="protein sequence ID" value="TNJ61896.1"/>
    <property type="molecule type" value="Genomic_DNA"/>
</dbReference>
<name>A0A5C4SYY8_9BACL</name>
<keyword evidence="2" id="KW-1185">Reference proteome</keyword>
<organism evidence="1 2">
    <name type="scientific">Paenibacillus hemerocallicola</name>
    <dbReference type="NCBI Taxonomy" id="1172614"/>
    <lineage>
        <taxon>Bacteria</taxon>
        <taxon>Bacillati</taxon>
        <taxon>Bacillota</taxon>
        <taxon>Bacilli</taxon>
        <taxon>Bacillales</taxon>
        <taxon>Paenibacillaceae</taxon>
        <taxon>Paenibacillus</taxon>
    </lineage>
</organism>
<dbReference type="GO" id="GO:0003677">
    <property type="term" value="F:DNA binding"/>
    <property type="evidence" value="ECO:0007669"/>
    <property type="project" value="UniProtKB-KW"/>
</dbReference>
<protein>
    <submittedName>
        <fullName evidence="1">DNA-binding response regulator</fullName>
    </submittedName>
</protein>
<dbReference type="Gene3D" id="3.40.960.10">
    <property type="entry name" value="VSR Endonuclease"/>
    <property type="match status" value="1"/>
</dbReference>
<keyword evidence="1" id="KW-0238">DNA-binding</keyword>
<proteinExistence type="predicted"/>
<gene>
    <name evidence="1" type="ORF">FE784_33540</name>
</gene>